<dbReference type="Pfam" id="PF10670">
    <property type="entry name" value="DUF4198"/>
    <property type="match status" value="1"/>
</dbReference>
<gene>
    <name evidence="1" type="ORF">QPM17_18855</name>
</gene>
<name>A0ABT7IGA7_9GAMM</name>
<accession>A0ABT7IGA7</accession>
<dbReference type="EMBL" id="JASSVS010000012">
    <property type="protein sequence ID" value="MDL0433204.1"/>
    <property type="molecule type" value="Genomic_DNA"/>
</dbReference>
<reference evidence="1 2" key="1">
    <citation type="submission" date="2023-06" db="EMBL/GenBank/DDBJ databases">
        <title>Marinobacter azerbaijanicus a moderately halophilic, isolated from Urmia Lake in Azerbaijan region of Iran.</title>
        <authorList>
            <person name="Sanchez-Porro C."/>
            <person name="Aghdam E.M."/>
            <person name="Saheb S.M."/>
            <person name="Tarhriz V."/>
            <person name="Kazemi E."/>
            <person name="Ammozegar M.A."/>
            <person name="Ventosa A."/>
            <person name="Hejazi M.S."/>
        </authorList>
    </citation>
    <scope>NUCLEOTIDE SEQUENCE [LARGE SCALE GENOMIC DNA]</scope>
    <source>
        <strain evidence="1 2">TBZ242</strain>
    </source>
</reference>
<dbReference type="InterPro" id="IPR019613">
    <property type="entry name" value="DUF4198"/>
</dbReference>
<protein>
    <submittedName>
        <fullName evidence="1">DUF4198 domain-containing protein</fullName>
    </submittedName>
</protein>
<organism evidence="1 2">
    <name type="scientific">Marinobacter azerbaijanicus</name>
    <dbReference type="NCBI Taxonomy" id="3050455"/>
    <lineage>
        <taxon>Bacteria</taxon>
        <taxon>Pseudomonadati</taxon>
        <taxon>Pseudomonadota</taxon>
        <taxon>Gammaproteobacteria</taxon>
        <taxon>Pseudomonadales</taxon>
        <taxon>Marinobacteraceae</taxon>
        <taxon>Marinobacter</taxon>
    </lineage>
</organism>
<keyword evidence="2" id="KW-1185">Reference proteome</keyword>
<proteinExistence type="predicted"/>
<evidence type="ECO:0000313" key="2">
    <source>
        <dbReference type="Proteomes" id="UP001227964"/>
    </source>
</evidence>
<sequence>MSASFQKARKYALVAGAWLFIVPAISSAHFLELIPQHAVVSEQTSQSINLDIQFTHPMATGPRMDMDMPVRFGVMTRGEQQDLLGSLTIHEEDGKRHYSASHSVARPGDHVFFIEPEPYWEPSEEVMIVHYTKVIVSAYGGSSAWDQLVGMPVEIEPMTQPYGLWSGNLFRGVVLKDGEPVPGAMVEVEWRNDGSVAIPSDEFATQTIKADQQGVFSYAMPREGWWGFAALLTADKPMKNPDGKTVDVEEGGLIWVYVQDME</sequence>
<dbReference type="Proteomes" id="UP001227964">
    <property type="component" value="Unassembled WGS sequence"/>
</dbReference>
<evidence type="ECO:0000313" key="1">
    <source>
        <dbReference type="EMBL" id="MDL0433204.1"/>
    </source>
</evidence>
<comment type="caution">
    <text evidence="1">The sequence shown here is derived from an EMBL/GenBank/DDBJ whole genome shotgun (WGS) entry which is preliminary data.</text>
</comment>
<dbReference type="RefSeq" id="WP_285392805.1">
    <property type="nucleotide sequence ID" value="NZ_JASSVS010000012.1"/>
</dbReference>